<dbReference type="InterPro" id="IPR035992">
    <property type="entry name" value="Ricin_B-like_lectins"/>
</dbReference>
<organism evidence="4">
    <name type="scientific">Streptomyces sp. R44</name>
    <dbReference type="NCBI Taxonomy" id="3238633"/>
    <lineage>
        <taxon>Bacteria</taxon>
        <taxon>Bacillati</taxon>
        <taxon>Actinomycetota</taxon>
        <taxon>Actinomycetes</taxon>
        <taxon>Kitasatosporales</taxon>
        <taxon>Streptomycetaceae</taxon>
        <taxon>Streptomyces</taxon>
    </lineage>
</organism>
<evidence type="ECO:0000256" key="1">
    <source>
        <dbReference type="SAM" id="MobiDB-lite"/>
    </source>
</evidence>
<dbReference type="PROSITE" id="PS50231">
    <property type="entry name" value="RICIN_B_LECTIN"/>
    <property type="match status" value="1"/>
</dbReference>
<accession>A0AB39SW07</accession>
<keyword evidence="2" id="KW-1133">Transmembrane helix</keyword>
<sequence length="299" mass="30066">MSDTPGPAGDTTAPPSSPGASGAAPADRPAPHPPRWAWWVAGVVVPLVGALATVLTQTQRTGNASAPPPAQVAPTEASSTAGGTPGTGPTVATPSPTAPGTTAPGSAAPSSAPGPTGAPTRAPGTTPPARPSPTRVPPALRDGGTVAPPVGPAVRIVNGNSGLCLAVPGAATSVVDLNQFGCGPYADHFWHLRPAGADGSGRARYRIVNNNSGYCAAVPGASKATAVNVNQYPCGDYPDHLWRVEYQKRDTAGRPLYRIVNANSGLCLAVPGASTRETAPVNQYPCGPYADHFWRFGQG</sequence>
<feature type="domain" description="Ricin B lectin" evidence="3">
    <location>
        <begin position="151"/>
        <end position="297"/>
    </location>
</feature>
<evidence type="ECO:0000313" key="4">
    <source>
        <dbReference type="EMBL" id="XDQ71491.1"/>
    </source>
</evidence>
<dbReference type="RefSeq" id="WP_369144181.1">
    <property type="nucleotide sequence ID" value="NZ_CP163444.1"/>
</dbReference>
<evidence type="ECO:0000256" key="2">
    <source>
        <dbReference type="SAM" id="Phobius"/>
    </source>
</evidence>
<dbReference type="EMBL" id="CP163444">
    <property type="protein sequence ID" value="XDQ71491.1"/>
    <property type="molecule type" value="Genomic_DNA"/>
</dbReference>
<protein>
    <submittedName>
        <fullName evidence="4">RICIN domain-containing protein</fullName>
    </submittedName>
</protein>
<feature type="compositionally biased region" description="Pro residues" evidence="1">
    <location>
        <begin position="125"/>
        <end position="136"/>
    </location>
</feature>
<feature type="compositionally biased region" description="Low complexity" evidence="1">
    <location>
        <begin position="1"/>
        <end position="27"/>
    </location>
</feature>
<gene>
    <name evidence="4" type="ORF">AB5J54_13585</name>
</gene>
<dbReference type="Pfam" id="PF14200">
    <property type="entry name" value="RicinB_lectin_2"/>
    <property type="match status" value="1"/>
</dbReference>
<dbReference type="CDD" id="cd00161">
    <property type="entry name" value="beta-trefoil_Ricin-like"/>
    <property type="match status" value="1"/>
</dbReference>
<name>A0AB39SW07_9ACTN</name>
<feature type="region of interest" description="Disordered" evidence="1">
    <location>
        <begin position="59"/>
        <end position="147"/>
    </location>
</feature>
<proteinExistence type="predicted"/>
<feature type="region of interest" description="Disordered" evidence="1">
    <location>
        <begin position="1"/>
        <end position="34"/>
    </location>
</feature>
<dbReference type="SMART" id="SM00458">
    <property type="entry name" value="RICIN"/>
    <property type="match status" value="1"/>
</dbReference>
<keyword evidence="2" id="KW-0472">Membrane</keyword>
<reference evidence="4" key="1">
    <citation type="submission" date="2024-07" db="EMBL/GenBank/DDBJ databases">
        <authorList>
            <person name="Yu S.T."/>
        </authorList>
    </citation>
    <scope>NUCLEOTIDE SEQUENCE</scope>
    <source>
        <strain evidence="4">R44</strain>
    </source>
</reference>
<dbReference type="InterPro" id="IPR000772">
    <property type="entry name" value="Ricin_B_lectin"/>
</dbReference>
<dbReference type="Gene3D" id="2.80.10.50">
    <property type="match status" value="1"/>
</dbReference>
<keyword evidence="2" id="KW-0812">Transmembrane</keyword>
<feature type="compositionally biased region" description="Low complexity" evidence="1">
    <location>
        <begin position="77"/>
        <end position="124"/>
    </location>
</feature>
<dbReference type="AlphaFoldDB" id="A0AB39SW07"/>
<feature type="transmembrane region" description="Helical" evidence="2">
    <location>
        <begin position="36"/>
        <end position="55"/>
    </location>
</feature>
<dbReference type="SUPFAM" id="SSF50370">
    <property type="entry name" value="Ricin B-like lectins"/>
    <property type="match status" value="1"/>
</dbReference>
<evidence type="ECO:0000259" key="3">
    <source>
        <dbReference type="SMART" id="SM00458"/>
    </source>
</evidence>